<evidence type="ECO:0008006" key="2">
    <source>
        <dbReference type="Google" id="ProtNLM"/>
    </source>
</evidence>
<dbReference type="EMBL" id="LR798283">
    <property type="protein sequence ID" value="CAB5220274.1"/>
    <property type="molecule type" value="Genomic_DNA"/>
</dbReference>
<reference evidence="1" key="1">
    <citation type="submission" date="2020-05" db="EMBL/GenBank/DDBJ databases">
        <authorList>
            <person name="Chiriac C."/>
            <person name="Salcher M."/>
            <person name="Ghai R."/>
            <person name="Kavagutti S V."/>
        </authorList>
    </citation>
    <scope>NUCLEOTIDE SEQUENCE</scope>
</reference>
<proteinExistence type="predicted"/>
<dbReference type="Pfam" id="PF11307">
    <property type="entry name" value="DUF3109"/>
    <property type="match status" value="1"/>
</dbReference>
<evidence type="ECO:0000313" key="1">
    <source>
        <dbReference type="EMBL" id="CAB5220274.1"/>
    </source>
</evidence>
<protein>
    <recommendedName>
        <fullName evidence="2">DUF3109 family protein</fullName>
    </recommendedName>
</protein>
<sequence length="246" mass="28197">METRMDGIGEWLSFRADGEEWVFETRWMTSNWKCVWGSGCLGIGEEPDELAMHGCCSLGAHFVDKDDRENVKANISALTPELWQYHGTKKPIHKNKQGDWVTRVVDGACVFLNRPDFGEQGSLAGCAFHHAAAEHNESYVDWKPEVCSAVPHRLEYIEGQDGSFTNLIREWRRGDWGEGGEEFYWWCTDNSKAYVADDMVYRTCKDELTNIMGEEAYKMMADILDRYTEPYAGGTWVSLPEPRTRN</sequence>
<organism evidence="1">
    <name type="scientific">uncultured Caudovirales phage</name>
    <dbReference type="NCBI Taxonomy" id="2100421"/>
    <lineage>
        <taxon>Viruses</taxon>
        <taxon>Duplodnaviria</taxon>
        <taxon>Heunggongvirae</taxon>
        <taxon>Uroviricota</taxon>
        <taxon>Caudoviricetes</taxon>
        <taxon>Peduoviridae</taxon>
        <taxon>Maltschvirus</taxon>
        <taxon>Maltschvirus maltsch</taxon>
    </lineage>
</organism>
<accession>A0A6J7WVW0</accession>
<gene>
    <name evidence="1" type="ORF">UFOVP238_13</name>
</gene>
<name>A0A6J7WVW0_9CAUD</name>
<dbReference type="InterPro" id="IPR021458">
    <property type="entry name" value="Rv0495c"/>
</dbReference>